<dbReference type="InParanoid" id="A0A2T3AXW9"/>
<proteinExistence type="predicted"/>
<dbReference type="EMBL" id="KZ679013">
    <property type="protein sequence ID" value="PSS14918.1"/>
    <property type="molecule type" value="Genomic_DNA"/>
</dbReference>
<keyword evidence="1" id="KW-0472">Membrane</keyword>
<evidence type="ECO:0000256" key="1">
    <source>
        <dbReference type="SAM" id="Phobius"/>
    </source>
</evidence>
<gene>
    <name evidence="2" type="ORF">M430DRAFT_277154</name>
</gene>
<keyword evidence="1" id="KW-0812">Transmembrane</keyword>
<dbReference type="RefSeq" id="XP_024719517.1">
    <property type="nucleotide sequence ID" value="XM_024865699.1"/>
</dbReference>
<accession>A0A2T3AXW9</accession>
<organism evidence="2 3">
    <name type="scientific">Amorphotheca resinae ATCC 22711</name>
    <dbReference type="NCBI Taxonomy" id="857342"/>
    <lineage>
        <taxon>Eukaryota</taxon>
        <taxon>Fungi</taxon>
        <taxon>Dikarya</taxon>
        <taxon>Ascomycota</taxon>
        <taxon>Pezizomycotina</taxon>
        <taxon>Leotiomycetes</taxon>
        <taxon>Helotiales</taxon>
        <taxon>Amorphothecaceae</taxon>
        <taxon>Amorphotheca</taxon>
    </lineage>
</organism>
<keyword evidence="1" id="KW-1133">Transmembrane helix</keyword>
<dbReference type="Proteomes" id="UP000241818">
    <property type="component" value="Unassembled WGS sequence"/>
</dbReference>
<sequence>MFTWISWTWISWILVAFLLGTIIISASLAYDMYILQKIEMYLEYNECWRTLRQLRDLEVLFFVSLRSHAEQIAWRSKDRRYSRRLREIAQRETYLKEEIVAWKLKTQPSKTILDEPANFTAWRKELKNLNKEYLDCEEKHDKNYSERPSGVLMRRFHTYYREEMEFGRDECKEQGGCCGRQCRCCDQPRNTRRESYLSHCTIYCGCCIRHRGFLNIDLSDIEEG</sequence>
<dbReference type="STRING" id="857342.A0A2T3AXW9"/>
<dbReference type="GeneID" id="36573780"/>
<keyword evidence="3" id="KW-1185">Reference proteome</keyword>
<dbReference type="AlphaFoldDB" id="A0A2T3AXW9"/>
<reference evidence="2 3" key="1">
    <citation type="journal article" date="2018" name="New Phytol.">
        <title>Comparative genomics and transcriptomics depict ericoid mycorrhizal fungi as versatile saprotrophs and plant mutualists.</title>
        <authorList>
            <person name="Martino E."/>
            <person name="Morin E."/>
            <person name="Grelet G.A."/>
            <person name="Kuo A."/>
            <person name="Kohler A."/>
            <person name="Daghino S."/>
            <person name="Barry K.W."/>
            <person name="Cichocki N."/>
            <person name="Clum A."/>
            <person name="Dockter R.B."/>
            <person name="Hainaut M."/>
            <person name="Kuo R.C."/>
            <person name="LaButti K."/>
            <person name="Lindahl B.D."/>
            <person name="Lindquist E.A."/>
            <person name="Lipzen A."/>
            <person name="Khouja H.R."/>
            <person name="Magnuson J."/>
            <person name="Murat C."/>
            <person name="Ohm R.A."/>
            <person name="Singer S.W."/>
            <person name="Spatafora J.W."/>
            <person name="Wang M."/>
            <person name="Veneault-Fourrey C."/>
            <person name="Henrissat B."/>
            <person name="Grigoriev I.V."/>
            <person name="Martin F.M."/>
            <person name="Perotto S."/>
        </authorList>
    </citation>
    <scope>NUCLEOTIDE SEQUENCE [LARGE SCALE GENOMIC DNA]</scope>
    <source>
        <strain evidence="2 3">ATCC 22711</strain>
    </source>
</reference>
<name>A0A2T3AXW9_AMORE</name>
<feature type="transmembrane region" description="Helical" evidence="1">
    <location>
        <begin position="6"/>
        <end position="30"/>
    </location>
</feature>
<evidence type="ECO:0000313" key="3">
    <source>
        <dbReference type="Proteomes" id="UP000241818"/>
    </source>
</evidence>
<evidence type="ECO:0000313" key="2">
    <source>
        <dbReference type="EMBL" id="PSS14918.1"/>
    </source>
</evidence>
<protein>
    <submittedName>
        <fullName evidence="2">Uncharacterized protein</fullName>
    </submittedName>
</protein>
<dbReference type="OrthoDB" id="4172146at2759"/>